<accession>A0A2S0VVX2</accession>
<feature type="domain" description="Phospholipid/glycerol acyltransferase" evidence="1">
    <location>
        <begin position="58"/>
        <end position="115"/>
    </location>
</feature>
<dbReference type="KEGG" id="cate:C2869_18875"/>
<name>A0A2S0VVX2_9ALTE</name>
<evidence type="ECO:0000313" key="3">
    <source>
        <dbReference type="Proteomes" id="UP000244441"/>
    </source>
</evidence>
<protein>
    <recommendedName>
        <fullName evidence="1">Phospholipid/glycerol acyltransferase domain-containing protein</fullName>
    </recommendedName>
</protein>
<dbReference type="Pfam" id="PF01553">
    <property type="entry name" value="Acyltransferase"/>
    <property type="match status" value="1"/>
</dbReference>
<evidence type="ECO:0000313" key="2">
    <source>
        <dbReference type="EMBL" id="AWB68345.1"/>
    </source>
</evidence>
<dbReference type="RefSeq" id="WP_108604407.1">
    <property type="nucleotide sequence ID" value="NZ_CP026604.1"/>
</dbReference>
<gene>
    <name evidence="2" type="ORF">C2869_18875</name>
</gene>
<keyword evidence="3" id="KW-1185">Reference proteome</keyword>
<dbReference type="InterPro" id="IPR002123">
    <property type="entry name" value="Plipid/glycerol_acylTrfase"/>
</dbReference>
<proteinExistence type="predicted"/>
<evidence type="ECO:0000259" key="1">
    <source>
        <dbReference type="Pfam" id="PF01553"/>
    </source>
</evidence>
<dbReference type="GO" id="GO:0016746">
    <property type="term" value="F:acyltransferase activity"/>
    <property type="evidence" value="ECO:0007669"/>
    <property type="project" value="InterPro"/>
</dbReference>
<organism evidence="2 3">
    <name type="scientific">Saccharobesus litoralis</name>
    <dbReference type="NCBI Taxonomy" id="2172099"/>
    <lineage>
        <taxon>Bacteria</taxon>
        <taxon>Pseudomonadati</taxon>
        <taxon>Pseudomonadota</taxon>
        <taxon>Gammaproteobacteria</taxon>
        <taxon>Alteromonadales</taxon>
        <taxon>Alteromonadaceae</taxon>
        <taxon>Saccharobesus</taxon>
    </lineage>
</organism>
<dbReference type="AlphaFoldDB" id="A0A2S0VVX2"/>
<dbReference type="Proteomes" id="UP000244441">
    <property type="component" value="Chromosome"/>
</dbReference>
<sequence>MICHRHYNDNGGLRAVRKSLPHEHGHQQYYDKLDCLYVYSGQVPVPEEEAETWLATQREIFKQAMLDNINAGSNIVIAPEGKSYATEESPQPFKGGIFRLATQAKREPKIVPIAIANFDKNMVRYCPTAIIYPAFKLSEVMDNPADKEQLAAFVEQFSQDFKGYVQQAVALSESQTRAKFEKS</sequence>
<dbReference type="SUPFAM" id="SSF69593">
    <property type="entry name" value="Glycerol-3-phosphate (1)-acyltransferase"/>
    <property type="match status" value="1"/>
</dbReference>
<reference evidence="2 3" key="1">
    <citation type="submission" date="2018-01" db="EMBL/GenBank/DDBJ databases">
        <title>Genome sequence of a Cantenovulum-like bacteria.</title>
        <authorList>
            <person name="Tan W.R."/>
            <person name="Lau N.-S."/>
            <person name="Go F."/>
            <person name="Amirul A.-A.A."/>
        </authorList>
    </citation>
    <scope>NUCLEOTIDE SEQUENCE [LARGE SCALE GENOMIC DNA]</scope>
    <source>
        <strain evidence="2 3">CCB-QB4</strain>
    </source>
</reference>
<dbReference type="EMBL" id="CP026604">
    <property type="protein sequence ID" value="AWB68345.1"/>
    <property type="molecule type" value="Genomic_DNA"/>
</dbReference>